<evidence type="ECO:0000313" key="3">
    <source>
        <dbReference type="EMBL" id="MDZ5760700.1"/>
    </source>
</evidence>
<gene>
    <name evidence="3" type="ORF">RAK27_18825</name>
</gene>
<dbReference type="PANTHER" id="PTHR35004">
    <property type="entry name" value="TRANSPOSASE RV3428C-RELATED"/>
    <property type="match status" value="1"/>
</dbReference>
<dbReference type="GO" id="GO:0003676">
    <property type="term" value="F:nucleic acid binding"/>
    <property type="evidence" value="ECO:0007669"/>
    <property type="project" value="InterPro"/>
</dbReference>
<name>A0AAW9JV08_CARML</name>
<dbReference type="InterPro" id="IPR054353">
    <property type="entry name" value="IstA-like_C"/>
</dbReference>
<dbReference type="PANTHER" id="PTHR35004:SF7">
    <property type="entry name" value="INTEGRASE PROTEIN"/>
    <property type="match status" value="1"/>
</dbReference>
<reference evidence="3" key="1">
    <citation type="submission" date="2023-08" db="EMBL/GenBank/DDBJ databases">
        <title>Genomic characterization of piscicolin 126 produced by Carnobacterium maltaromaticum CM22 strain isolated from salmon (Salmo salar).</title>
        <authorList>
            <person name="Gonzalez-Gragera E."/>
            <person name="Garcia-Lopez J.D."/>
            <person name="Teso-Perez C."/>
            <person name="Gimenez-Hernandez I."/>
            <person name="Peralta-Sanchez J.M."/>
            <person name="Valdivia E."/>
            <person name="Montalban-Lopez M."/>
            <person name="Martin-Platero A.M."/>
            <person name="Banos A."/>
            <person name="Martinez-Bueno M."/>
        </authorList>
    </citation>
    <scope>NUCLEOTIDE SEQUENCE</scope>
    <source>
        <strain evidence="3">CM22</strain>
    </source>
</reference>
<sequence>MMMSNTISRASSPNELIQSEIEKTQQLGPHKQKLTTTGIFEIIHSEGFDIGKPTILNQVKEKRNFHKEAFIRQEYPLGYRAEFDFGEVKLSINGTVKKYMLAIFSAPTSGFRWARLYESANQKVLMDAHIHFFNSVGGVYNTIVYDNMKNVVKRFIGQHEKELNDEFIKLSLFYGFTPVVTNSYSGNEKGHVEKSVRLIRNKTFTKNYKFTSLESAQNHLDTCLNQLNESSKITLEKRYLKQPFTDYDYFVVTTQKVNKYSFIQVESNYYSVPDYLVGKQVTVKRYLNELKVIHKGHRVCTHEVKKGVKAYSINIKHYLRTLSRKPKDLQHSVALQSIPRLHRCFILYYQKDPKNFIHLLEKYQDQQIQVIINHLETKALARRQEQVITLPTKAVDAARLQVQAYSQLHLGGKQI</sequence>
<dbReference type="Gene3D" id="3.30.420.10">
    <property type="entry name" value="Ribonuclease H-like superfamily/Ribonuclease H"/>
    <property type="match status" value="1"/>
</dbReference>
<dbReference type="GO" id="GO:0015074">
    <property type="term" value="P:DNA integration"/>
    <property type="evidence" value="ECO:0007669"/>
    <property type="project" value="InterPro"/>
</dbReference>
<dbReference type="InterPro" id="IPR001584">
    <property type="entry name" value="Integrase_cat-core"/>
</dbReference>
<comment type="similarity">
    <text evidence="1">Belongs to the transposase IS21/IS408/IS1162 family.</text>
</comment>
<accession>A0AAW9JV08</accession>
<dbReference type="Pfam" id="PF22483">
    <property type="entry name" value="Mu-transpos_C_2"/>
    <property type="match status" value="1"/>
</dbReference>
<dbReference type="InterPro" id="IPR012337">
    <property type="entry name" value="RNaseH-like_sf"/>
</dbReference>
<dbReference type="EMBL" id="JAVBVO010000024">
    <property type="protein sequence ID" value="MDZ5760700.1"/>
    <property type="molecule type" value="Genomic_DNA"/>
</dbReference>
<evidence type="ECO:0000313" key="4">
    <source>
        <dbReference type="Proteomes" id="UP001290462"/>
    </source>
</evidence>
<organism evidence="3 4">
    <name type="scientific">Carnobacterium maltaromaticum</name>
    <name type="common">Carnobacterium piscicola</name>
    <dbReference type="NCBI Taxonomy" id="2751"/>
    <lineage>
        <taxon>Bacteria</taxon>
        <taxon>Bacillati</taxon>
        <taxon>Bacillota</taxon>
        <taxon>Bacilli</taxon>
        <taxon>Lactobacillales</taxon>
        <taxon>Carnobacteriaceae</taxon>
        <taxon>Carnobacterium</taxon>
    </lineage>
</organism>
<dbReference type="InterPro" id="IPR036397">
    <property type="entry name" value="RNaseH_sf"/>
</dbReference>
<comment type="caution">
    <text evidence="3">The sequence shown here is derived from an EMBL/GenBank/DDBJ whole genome shotgun (WGS) entry which is preliminary data.</text>
</comment>
<dbReference type="AlphaFoldDB" id="A0AAW9JV08"/>
<evidence type="ECO:0000259" key="2">
    <source>
        <dbReference type="PROSITE" id="PS50994"/>
    </source>
</evidence>
<dbReference type="PROSITE" id="PS50994">
    <property type="entry name" value="INTEGRASE"/>
    <property type="match status" value="1"/>
</dbReference>
<dbReference type="SUPFAM" id="SSF53098">
    <property type="entry name" value="Ribonuclease H-like"/>
    <property type="match status" value="1"/>
</dbReference>
<proteinExistence type="inferred from homology"/>
<dbReference type="Proteomes" id="UP001290462">
    <property type="component" value="Unassembled WGS sequence"/>
</dbReference>
<evidence type="ECO:0000256" key="1">
    <source>
        <dbReference type="ARBA" id="ARBA00009277"/>
    </source>
</evidence>
<feature type="domain" description="Integrase catalytic" evidence="2">
    <location>
        <begin position="72"/>
        <end position="251"/>
    </location>
</feature>
<protein>
    <submittedName>
        <fullName evidence="3">IS21 family transposase</fullName>
    </submittedName>
</protein>